<keyword evidence="3 13" id="KW-1003">Cell membrane</keyword>
<evidence type="ECO:0000256" key="2">
    <source>
        <dbReference type="ARBA" id="ARBA00010663"/>
    </source>
</evidence>
<comment type="subcellular location">
    <subcellularLocation>
        <location evidence="1 13">Cell membrane</location>
        <topology evidence="1 13">Multi-pass membrane protein</topology>
    </subcellularLocation>
</comment>
<feature type="transmembrane region" description="Helical" evidence="13">
    <location>
        <begin position="140"/>
        <end position="158"/>
    </location>
</feature>
<dbReference type="InterPro" id="IPR000725">
    <property type="entry name" value="Olfact_rcpt"/>
</dbReference>
<dbReference type="Proteomes" id="UP000189705">
    <property type="component" value="Unplaced"/>
</dbReference>
<evidence type="ECO:0000256" key="8">
    <source>
        <dbReference type="ARBA" id="ARBA00023040"/>
    </source>
</evidence>
<evidence type="ECO:0000256" key="5">
    <source>
        <dbReference type="ARBA" id="ARBA00022692"/>
    </source>
</evidence>
<dbReference type="FunFam" id="1.20.1070.10:FF:000001">
    <property type="entry name" value="Olfactory receptor"/>
    <property type="match status" value="1"/>
</dbReference>
<dbReference type="PRINTS" id="PR00245">
    <property type="entry name" value="OLFACTORYR"/>
</dbReference>
<dbReference type="InParanoid" id="A0A1U7SDF7"/>
<feature type="transmembrane region" description="Helical" evidence="13">
    <location>
        <begin position="26"/>
        <end position="50"/>
    </location>
</feature>
<name>A0A1U7SDF7_ALLSI</name>
<dbReference type="PANTHER" id="PTHR26452">
    <property type="entry name" value="OLFACTORY RECEPTOR"/>
    <property type="match status" value="1"/>
</dbReference>
<dbReference type="GO" id="GO:0004984">
    <property type="term" value="F:olfactory receptor activity"/>
    <property type="evidence" value="ECO:0007669"/>
    <property type="project" value="InterPro"/>
</dbReference>
<dbReference type="CDD" id="cd13954">
    <property type="entry name" value="7tmA_OR"/>
    <property type="match status" value="1"/>
</dbReference>
<dbReference type="SUPFAM" id="SSF81321">
    <property type="entry name" value="Family A G protein-coupled receptor-like"/>
    <property type="match status" value="1"/>
</dbReference>
<proteinExistence type="inferred from homology"/>
<dbReference type="PROSITE" id="PS00237">
    <property type="entry name" value="G_PROTEIN_RECEP_F1_1"/>
    <property type="match status" value="1"/>
</dbReference>
<keyword evidence="5 12" id="KW-0812">Transmembrane</keyword>
<dbReference type="PROSITE" id="PS50262">
    <property type="entry name" value="G_PROTEIN_RECEP_F1_2"/>
    <property type="match status" value="1"/>
</dbReference>
<keyword evidence="4 13" id="KW-0716">Sensory transduction</keyword>
<dbReference type="PRINTS" id="PR00237">
    <property type="entry name" value="GPCRRHODOPSN"/>
</dbReference>
<keyword evidence="10 12" id="KW-0675">Receptor</keyword>
<evidence type="ECO:0000256" key="7">
    <source>
        <dbReference type="ARBA" id="ARBA00022989"/>
    </source>
</evidence>
<dbReference type="InterPro" id="IPR000276">
    <property type="entry name" value="GPCR_Rhodpsn"/>
</dbReference>
<evidence type="ECO:0000256" key="3">
    <source>
        <dbReference type="ARBA" id="ARBA00022475"/>
    </source>
</evidence>
<dbReference type="InterPro" id="IPR050516">
    <property type="entry name" value="Olfactory_GPCR"/>
</dbReference>
<evidence type="ECO:0000256" key="1">
    <source>
        <dbReference type="ARBA" id="ARBA00004651"/>
    </source>
</evidence>
<evidence type="ECO:0000256" key="10">
    <source>
        <dbReference type="ARBA" id="ARBA00023170"/>
    </source>
</evidence>
<dbReference type="GeneID" id="102376242"/>
<keyword evidence="7 13" id="KW-1133">Transmembrane helix</keyword>
<evidence type="ECO:0000259" key="14">
    <source>
        <dbReference type="PROSITE" id="PS50262"/>
    </source>
</evidence>
<evidence type="ECO:0000256" key="12">
    <source>
        <dbReference type="RuleBase" id="RU000688"/>
    </source>
</evidence>
<protein>
    <recommendedName>
        <fullName evidence="13">Olfactory receptor</fullName>
    </recommendedName>
</protein>
<keyword evidence="6 13" id="KW-0552">Olfaction</keyword>
<feature type="transmembrane region" description="Helical" evidence="13">
    <location>
        <begin position="238"/>
        <end position="261"/>
    </location>
</feature>
<keyword evidence="8 12" id="KW-0297">G-protein coupled receptor</keyword>
<evidence type="ECO:0000256" key="4">
    <source>
        <dbReference type="ARBA" id="ARBA00022606"/>
    </source>
</evidence>
<dbReference type="InterPro" id="IPR017452">
    <property type="entry name" value="GPCR_Rhodpsn_7TM"/>
</dbReference>
<evidence type="ECO:0000256" key="6">
    <source>
        <dbReference type="ARBA" id="ARBA00022725"/>
    </source>
</evidence>
<comment type="similarity">
    <text evidence="2 12">Belongs to the G-protein coupled receptor 1 family.</text>
</comment>
<reference evidence="16" key="1">
    <citation type="submission" date="2025-08" db="UniProtKB">
        <authorList>
            <consortium name="RefSeq"/>
        </authorList>
    </citation>
    <scope>IDENTIFICATION</scope>
</reference>
<feature type="domain" description="G-protein coupled receptors family 1 profile" evidence="14">
    <location>
        <begin position="41"/>
        <end position="291"/>
    </location>
</feature>
<evidence type="ECO:0000256" key="9">
    <source>
        <dbReference type="ARBA" id="ARBA00023136"/>
    </source>
</evidence>
<dbReference type="RefSeq" id="XP_006035708.1">
    <property type="nucleotide sequence ID" value="XM_006035646.1"/>
</dbReference>
<feature type="transmembrane region" description="Helical" evidence="13">
    <location>
        <begin position="202"/>
        <end position="226"/>
    </location>
</feature>
<evidence type="ECO:0000313" key="15">
    <source>
        <dbReference type="Proteomes" id="UP000189705"/>
    </source>
</evidence>
<accession>A0A1U7SDF7</accession>
<feature type="transmembrane region" description="Helical" evidence="13">
    <location>
        <begin position="102"/>
        <end position="120"/>
    </location>
</feature>
<keyword evidence="9 13" id="KW-0472">Membrane</keyword>
<evidence type="ECO:0000256" key="13">
    <source>
        <dbReference type="RuleBase" id="RU363047"/>
    </source>
</evidence>
<dbReference type="Gene3D" id="1.20.1070.10">
    <property type="entry name" value="Rhodopsin 7-helix transmembrane proteins"/>
    <property type="match status" value="1"/>
</dbReference>
<dbReference type="eggNOG" id="ENOG502QVH7">
    <property type="taxonomic scope" value="Eukaryota"/>
</dbReference>
<gene>
    <name evidence="16" type="primary">LOC102376242</name>
</gene>
<dbReference type="KEGG" id="asn:102376242"/>
<organism evidence="15 16">
    <name type="scientific">Alligator sinensis</name>
    <name type="common">Chinese alligator</name>
    <dbReference type="NCBI Taxonomy" id="38654"/>
    <lineage>
        <taxon>Eukaryota</taxon>
        <taxon>Metazoa</taxon>
        <taxon>Chordata</taxon>
        <taxon>Craniata</taxon>
        <taxon>Vertebrata</taxon>
        <taxon>Euteleostomi</taxon>
        <taxon>Archelosauria</taxon>
        <taxon>Archosauria</taxon>
        <taxon>Crocodylia</taxon>
        <taxon>Alligatoridae</taxon>
        <taxon>Alligatorinae</taxon>
        <taxon>Alligator</taxon>
    </lineage>
</organism>
<feature type="transmembrane region" description="Helical" evidence="13">
    <location>
        <begin position="62"/>
        <end position="82"/>
    </location>
</feature>
<keyword evidence="11 12" id="KW-0807">Transducer</keyword>
<dbReference type="GO" id="GO:0004930">
    <property type="term" value="F:G protein-coupled receptor activity"/>
    <property type="evidence" value="ECO:0007669"/>
    <property type="project" value="UniProtKB-KW"/>
</dbReference>
<evidence type="ECO:0000256" key="11">
    <source>
        <dbReference type="ARBA" id="ARBA00023224"/>
    </source>
</evidence>
<sequence>MELDNQTFQTEFLLLGLSEPGPWQAVLFPVCFCIYLAGLVGNLLLVFLVITDSHLDTPMYFFLGNFSFLEICFTSVTVPRLLANTLASMKAISLPGCLLQVYFLHSMGCTECFLLAIMAFDRYLAIHRPLHYSTVMTRRLCVTLAATTWIACLLYSSLHSVILSQLSFCRRSQEIHHYFCDIPALLQAACSDVSLGKSVLHVAGTVVVVCPFAWTLLSYVLILAAILHIRSAQGRAKAFSTCTSHLTMVLLFYGTVSIAYVRPQRSCCSEMDRLVSLLYTIVTPTLNPVVYSLRNKEVKGALKSLLSRADRS</sequence>
<dbReference type="Pfam" id="PF13853">
    <property type="entry name" value="7tm_4"/>
    <property type="match status" value="1"/>
</dbReference>
<evidence type="ECO:0000313" key="16">
    <source>
        <dbReference type="RefSeq" id="XP_006035708.1"/>
    </source>
</evidence>
<keyword evidence="15" id="KW-1185">Reference proteome</keyword>
<dbReference type="GO" id="GO:0005886">
    <property type="term" value="C:plasma membrane"/>
    <property type="evidence" value="ECO:0007669"/>
    <property type="project" value="UniProtKB-SubCell"/>
</dbReference>
<dbReference type="AlphaFoldDB" id="A0A1U7SDF7"/>
<dbReference type="FunFam" id="1.10.1220.70:FF:000001">
    <property type="entry name" value="Olfactory receptor"/>
    <property type="match status" value="1"/>
</dbReference>